<dbReference type="PANTHER" id="PTHR14514:SF4">
    <property type="entry name" value="NESPRIN-2"/>
    <property type="match status" value="1"/>
</dbReference>
<proteinExistence type="predicted"/>
<keyword evidence="4" id="KW-0472">Membrane</keyword>
<reference evidence="8" key="1">
    <citation type="submission" date="2025-08" db="UniProtKB">
        <authorList>
            <consortium name="RefSeq"/>
        </authorList>
    </citation>
    <scope>IDENTIFICATION</scope>
    <source>
        <strain evidence="8">Wakin</strain>
        <tissue evidence="8">Muscle</tissue>
    </source>
</reference>
<evidence type="ECO:0000256" key="3">
    <source>
        <dbReference type="ARBA" id="ARBA00022737"/>
    </source>
</evidence>
<dbReference type="SUPFAM" id="SSF46966">
    <property type="entry name" value="Spectrin repeat"/>
    <property type="match status" value="1"/>
</dbReference>
<organism evidence="7 8">
    <name type="scientific">Carassius auratus</name>
    <name type="common">Goldfish</name>
    <dbReference type="NCBI Taxonomy" id="7957"/>
    <lineage>
        <taxon>Eukaryota</taxon>
        <taxon>Metazoa</taxon>
        <taxon>Chordata</taxon>
        <taxon>Craniata</taxon>
        <taxon>Vertebrata</taxon>
        <taxon>Euteleostomi</taxon>
        <taxon>Actinopterygii</taxon>
        <taxon>Neopterygii</taxon>
        <taxon>Teleostei</taxon>
        <taxon>Ostariophysi</taxon>
        <taxon>Cypriniformes</taxon>
        <taxon>Cyprinidae</taxon>
        <taxon>Cyprininae</taxon>
        <taxon>Carassius</taxon>
    </lineage>
</organism>
<feature type="non-terminal residue" evidence="8">
    <location>
        <position position="272"/>
    </location>
</feature>
<keyword evidence="2" id="KW-0597">Phosphoprotein</keyword>
<name>A0A6P6MPY6_CARAU</name>
<keyword evidence="7" id="KW-1185">Reference proteome</keyword>
<evidence type="ECO:0000313" key="8">
    <source>
        <dbReference type="RefSeq" id="XP_026098637.1"/>
    </source>
</evidence>
<dbReference type="AlphaFoldDB" id="A0A6P6MPY6"/>
<dbReference type="Proteomes" id="UP000515129">
    <property type="component" value="Unplaced"/>
</dbReference>
<dbReference type="GeneID" id="113069738"/>
<comment type="subcellular location">
    <subcellularLocation>
        <location evidence="1">Endomembrane system</location>
    </subcellularLocation>
</comment>
<gene>
    <name evidence="8" type="primary">LOC113069738</name>
</gene>
<sequence>MEDVLSEDSGNAEDHALASRDARHKHDQLKVLLEDLSQHLNTLHHYQITDDEVPVEKLEEIKRRFTNARVTAKYHGIKLQYREQMHHVYDLLGHLKSKLSLWRGPYGSQESVQSLLQDWHDTVDKQGLVWKLKEALNKLKDTAVSYTSKAALADDSPVVNRRVKEADSETGVSAEAAEAVRSTMERVLAAWESYKDCLYLLQVWLGQEKQSEAQEHKHFSSSLNEWRLRQAQLNEVGNFLIDMSDASTSHSLTEELRKLNMQWADFIKRTKF</sequence>
<evidence type="ECO:0000256" key="1">
    <source>
        <dbReference type="ARBA" id="ARBA00004308"/>
    </source>
</evidence>
<feature type="compositionally biased region" description="Basic and acidic residues" evidence="5">
    <location>
        <begin position="12"/>
        <end position="21"/>
    </location>
</feature>
<dbReference type="RefSeq" id="XP_026098637.1">
    <property type="nucleotide sequence ID" value="XM_026242852.1"/>
</dbReference>
<evidence type="ECO:0000313" key="7">
    <source>
        <dbReference type="Proteomes" id="UP000515129"/>
    </source>
</evidence>
<evidence type="ECO:0000259" key="6">
    <source>
        <dbReference type="Pfam" id="PF25034"/>
    </source>
</evidence>
<dbReference type="Pfam" id="PF25034">
    <property type="entry name" value="Spectrin_SYNE1"/>
    <property type="match status" value="1"/>
</dbReference>
<accession>A0A6P6MPY6</accession>
<feature type="region of interest" description="Disordered" evidence="5">
    <location>
        <begin position="1"/>
        <end position="22"/>
    </location>
</feature>
<dbReference type="KEGG" id="caua:113069738"/>
<keyword evidence="3" id="KW-0677">Repeat</keyword>
<evidence type="ECO:0000256" key="2">
    <source>
        <dbReference type="ARBA" id="ARBA00022553"/>
    </source>
</evidence>
<feature type="domain" description="Nesprin-1 spectrin repeats region" evidence="6">
    <location>
        <begin position="91"/>
        <end position="271"/>
    </location>
</feature>
<protein>
    <submittedName>
        <fullName evidence="8">Nesprin-2-like</fullName>
    </submittedName>
</protein>
<dbReference type="PANTHER" id="PTHR14514">
    <property type="entry name" value="PKA ANCHORING PROTEIN"/>
    <property type="match status" value="1"/>
</dbReference>
<evidence type="ECO:0000256" key="4">
    <source>
        <dbReference type="ARBA" id="ARBA00023136"/>
    </source>
</evidence>
<dbReference type="InterPro" id="IPR057057">
    <property type="entry name" value="Spectrin_SYNE1"/>
</dbReference>
<dbReference type="OrthoDB" id="18853at2759"/>
<evidence type="ECO:0000256" key="5">
    <source>
        <dbReference type="SAM" id="MobiDB-lite"/>
    </source>
</evidence>